<keyword evidence="6 7" id="KW-0472">Membrane</keyword>
<comment type="similarity">
    <text evidence="2">Belongs to the FliR/MopE/SpaR family.</text>
</comment>
<evidence type="ECO:0000256" key="5">
    <source>
        <dbReference type="ARBA" id="ARBA00022989"/>
    </source>
</evidence>
<dbReference type="Proteomes" id="UP001500368">
    <property type="component" value="Unassembled WGS sequence"/>
</dbReference>
<keyword evidence="5 7" id="KW-1133">Transmembrane helix</keyword>
<keyword evidence="8" id="KW-0966">Cell projection</keyword>
<keyword evidence="9" id="KW-1185">Reference proteome</keyword>
<organism evidence="8 9">
    <name type="scientific">Nesterenkonia rhizosphaerae</name>
    <dbReference type="NCBI Taxonomy" id="1348272"/>
    <lineage>
        <taxon>Bacteria</taxon>
        <taxon>Bacillati</taxon>
        <taxon>Actinomycetota</taxon>
        <taxon>Actinomycetes</taxon>
        <taxon>Micrococcales</taxon>
        <taxon>Micrococcaceae</taxon>
        <taxon>Nesterenkonia</taxon>
    </lineage>
</organism>
<feature type="transmembrane region" description="Helical" evidence="7">
    <location>
        <begin position="125"/>
        <end position="147"/>
    </location>
</feature>
<evidence type="ECO:0000256" key="2">
    <source>
        <dbReference type="ARBA" id="ARBA00009772"/>
    </source>
</evidence>
<feature type="transmembrane region" description="Helical" evidence="7">
    <location>
        <begin position="6"/>
        <end position="27"/>
    </location>
</feature>
<evidence type="ECO:0000313" key="8">
    <source>
        <dbReference type="EMBL" id="GAA4920156.1"/>
    </source>
</evidence>
<evidence type="ECO:0000256" key="1">
    <source>
        <dbReference type="ARBA" id="ARBA00004651"/>
    </source>
</evidence>
<keyword evidence="4 7" id="KW-0812">Transmembrane</keyword>
<accession>A0ABP9G5H7</accession>
<feature type="transmembrane region" description="Helical" evidence="7">
    <location>
        <begin position="177"/>
        <end position="199"/>
    </location>
</feature>
<reference evidence="9" key="1">
    <citation type="journal article" date="2019" name="Int. J. Syst. Evol. Microbiol.">
        <title>The Global Catalogue of Microorganisms (GCM) 10K type strain sequencing project: providing services to taxonomists for standard genome sequencing and annotation.</title>
        <authorList>
            <consortium name="The Broad Institute Genomics Platform"/>
            <consortium name="The Broad Institute Genome Sequencing Center for Infectious Disease"/>
            <person name="Wu L."/>
            <person name="Ma J."/>
        </authorList>
    </citation>
    <scope>NUCLEOTIDE SEQUENCE [LARGE SCALE GENOMIC DNA]</scope>
    <source>
        <strain evidence="9">JCM 19129</strain>
    </source>
</reference>
<keyword evidence="8" id="KW-0969">Cilium</keyword>
<dbReference type="RefSeq" id="WP_345477459.1">
    <property type="nucleotide sequence ID" value="NZ_BAABLW010000007.1"/>
</dbReference>
<feature type="transmembrane region" description="Helical" evidence="7">
    <location>
        <begin position="153"/>
        <end position="170"/>
    </location>
</feature>
<dbReference type="PANTHER" id="PTHR30065:SF1">
    <property type="entry name" value="SURFACE PRESENTATION OF ANTIGENS PROTEIN SPAR"/>
    <property type="match status" value="1"/>
</dbReference>
<sequence length="252" mass="25956">MEVTLPLTWIEAALLVAVRITAFIVIAPPFSHGGIPMRIRAGMGAALALPVVPRALESYVPLDTWQYLAALIQEVIAGAGLGFLVMLVFAAIQSAGGLVDLFGGFQLAMAFDPGSQINGAQFTRLFYLAAIALLVSSGAYQLVFAGLFRSFDALPLGAGLNLGALTGNAITGVGKMFLAAVEIAGPLLVVLFLADAGLGLLTRVAPALNAFSLGFPLKIFLTLALAGTVFVVLPSAVSTLVGAGLELFRGVI</sequence>
<dbReference type="EMBL" id="BAABLW010000007">
    <property type="protein sequence ID" value="GAA4920156.1"/>
    <property type="molecule type" value="Genomic_DNA"/>
</dbReference>
<proteinExistence type="inferred from homology"/>
<feature type="transmembrane region" description="Helical" evidence="7">
    <location>
        <begin position="68"/>
        <end position="92"/>
    </location>
</feature>
<evidence type="ECO:0000256" key="6">
    <source>
        <dbReference type="ARBA" id="ARBA00023136"/>
    </source>
</evidence>
<dbReference type="InterPro" id="IPR002010">
    <property type="entry name" value="T3SS_IM_R"/>
</dbReference>
<comment type="subcellular location">
    <subcellularLocation>
        <location evidence="1">Cell membrane</location>
        <topology evidence="1">Multi-pass membrane protein</topology>
    </subcellularLocation>
</comment>
<evidence type="ECO:0000313" key="9">
    <source>
        <dbReference type="Proteomes" id="UP001500368"/>
    </source>
</evidence>
<evidence type="ECO:0000256" key="7">
    <source>
        <dbReference type="SAM" id="Phobius"/>
    </source>
</evidence>
<evidence type="ECO:0000256" key="4">
    <source>
        <dbReference type="ARBA" id="ARBA00022692"/>
    </source>
</evidence>
<gene>
    <name evidence="8" type="primary">fliR</name>
    <name evidence="8" type="ORF">GCM10025790_15230</name>
</gene>
<dbReference type="PRINTS" id="PR00953">
    <property type="entry name" value="TYPE3IMRPROT"/>
</dbReference>
<feature type="transmembrane region" description="Helical" evidence="7">
    <location>
        <begin position="219"/>
        <end position="248"/>
    </location>
</feature>
<protein>
    <submittedName>
        <fullName evidence="8">Flagellar biosynthetic protein FliR</fullName>
    </submittedName>
</protein>
<comment type="caution">
    <text evidence="8">The sequence shown here is derived from an EMBL/GenBank/DDBJ whole genome shotgun (WGS) entry which is preliminary data.</text>
</comment>
<keyword evidence="3" id="KW-1003">Cell membrane</keyword>
<dbReference type="Pfam" id="PF01311">
    <property type="entry name" value="Bac_export_1"/>
    <property type="match status" value="1"/>
</dbReference>
<dbReference type="PANTHER" id="PTHR30065">
    <property type="entry name" value="FLAGELLAR BIOSYNTHETIC PROTEIN FLIR"/>
    <property type="match status" value="1"/>
</dbReference>
<name>A0ABP9G5H7_9MICC</name>
<keyword evidence="8" id="KW-0282">Flagellum</keyword>
<evidence type="ECO:0000256" key="3">
    <source>
        <dbReference type="ARBA" id="ARBA00022475"/>
    </source>
</evidence>